<accession>T1H2S8</accession>
<evidence type="ECO:0000313" key="8">
    <source>
        <dbReference type="Proteomes" id="UP000015102"/>
    </source>
</evidence>
<dbReference type="Pfam" id="PF00566">
    <property type="entry name" value="RabGAP-TBC"/>
    <property type="match status" value="1"/>
</dbReference>
<reference evidence="7" key="2">
    <citation type="submission" date="2015-06" db="UniProtKB">
        <authorList>
            <consortium name="EnsemblMetazoa"/>
        </authorList>
    </citation>
    <scope>IDENTIFICATION</scope>
</reference>
<dbReference type="HOGENOM" id="CLU_143732_0_0_1"/>
<evidence type="ECO:0000256" key="5">
    <source>
        <dbReference type="ARBA" id="ARBA00046045"/>
    </source>
</evidence>
<dbReference type="PANTHER" id="PTHR13530">
    <property type="entry name" value="TBC1 DOMAIN FAMILY MEMBER 7"/>
    <property type="match status" value="1"/>
</dbReference>
<evidence type="ECO:0000259" key="6">
    <source>
        <dbReference type="PROSITE" id="PS50086"/>
    </source>
</evidence>
<dbReference type="AlphaFoldDB" id="T1H2S8"/>
<dbReference type="Gene3D" id="1.10.472.80">
    <property type="entry name" value="Ypt/Rab-GAP domain of gyp1p, domain 3"/>
    <property type="match status" value="1"/>
</dbReference>
<organism evidence="7 8">
    <name type="scientific">Megaselia scalaris</name>
    <name type="common">Humpbacked fly</name>
    <name type="synonym">Phora scalaris</name>
    <dbReference type="NCBI Taxonomy" id="36166"/>
    <lineage>
        <taxon>Eukaryota</taxon>
        <taxon>Metazoa</taxon>
        <taxon>Ecdysozoa</taxon>
        <taxon>Arthropoda</taxon>
        <taxon>Hexapoda</taxon>
        <taxon>Insecta</taxon>
        <taxon>Pterygota</taxon>
        <taxon>Neoptera</taxon>
        <taxon>Endopterygota</taxon>
        <taxon>Diptera</taxon>
        <taxon>Brachycera</taxon>
        <taxon>Muscomorpha</taxon>
        <taxon>Platypezoidea</taxon>
        <taxon>Phoridae</taxon>
        <taxon>Megaseliini</taxon>
        <taxon>Megaselia</taxon>
    </lineage>
</organism>
<dbReference type="GO" id="GO:0032007">
    <property type="term" value="P:negative regulation of TOR signaling"/>
    <property type="evidence" value="ECO:0007669"/>
    <property type="project" value="TreeGrafter"/>
</dbReference>
<dbReference type="PROSITE" id="PS50086">
    <property type="entry name" value="TBC_RABGAP"/>
    <property type="match status" value="1"/>
</dbReference>
<keyword evidence="8" id="KW-1185">Reference proteome</keyword>
<dbReference type="EMBL" id="CAQQ02376303">
    <property type="status" value="NOT_ANNOTATED_CDS"/>
    <property type="molecule type" value="Genomic_DNA"/>
</dbReference>
<evidence type="ECO:0000256" key="1">
    <source>
        <dbReference type="ARBA" id="ARBA00004514"/>
    </source>
</evidence>
<keyword evidence="4" id="KW-0458">Lysosome</keyword>
<sequence>MFDDDVMIYWIAKEFYVFSLEIKTDFYKHLDLFKNLLEKEDPPLFSHFINLNLLEDLPLEIWCTNGFAGVLSSPALVRFWDKICGGSRKIVAFVLLMLFKSIKKHVMEMSLASEIKDFVEKGNHQNDLIVNKAIEMWHN</sequence>
<comment type="subcellular location">
    <subcellularLocation>
        <location evidence="1">Cytoplasm</location>
        <location evidence="1">Cytosol</location>
    </subcellularLocation>
    <subcellularLocation>
        <location evidence="2">Lysosome membrane</location>
    </subcellularLocation>
</comment>
<dbReference type="STRING" id="36166.T1H2S8"/>
<dbReference type="GO" id="GO:0005096">
    <property type="term" value="F:GTPase activator activity"/>
    <property type="evidence" value="ECO:0007669"/>
    <property type="project" value="TreeGrafter"/>
</dbReference>
<dbReference type="OMA" id="MIYWIAK"/>
<evidence type="ECO:0000256" key="4">
    <source>
        <dbReference type="ARBA" id="ARBA00023228"/>
    </source>
</evidence>
<dbReference type="EnsemblMetazoa" id="MESCA010532-RA">
    <property type="protein sequence ID" value="MESCA010532-PA"/>
    <property type="gene ID" value="MESCA010532"/>
</dbReference>
<comment type="function">
    <text evidence="5">Non-catalytic component of the TSC-TBC complex, a multiprotein complex that acts as a negative regulator of the canonical mTORC1 complex, an evolutionarily conserved central nutrient sensor that stimulates anabolic reactions and macromolecule biosynthesis to promote cellular biomass generation and growth. The TSC-TBC complex acts as a GTPase-activating protein (GAP) for the small GTPase RHEB, a direct activator of the protein kinase activity of mTORC1. In absence of nutrients, the TSC-TBC complex inhibits mTORC1, thereby preventing phosphorylation of ribosomal protein S6 kinase (RPS6KB1 and RPS6KB2) and EIF4EBP1 (4E-BP1) by the mTORC1 signaling. The TSC-TBC complex is inactivated in response to nutrients, relieving inhibition of mTORC1.</text>
</comment>
<dbReference type="SUPFAM" id="SSF47923">
    <property type="entry name" value="Ypt/Rab-GAP domain of gyp1p"/>
    <property type="match status" value="1"/>
</dbReference>
<protein>
    <recommendedName>
        <fullName evidence="3">TBC1 domain family member 7</fullName>
    </recommendedName>
</protein>
<evidence type="ECO:0000256" key="2">
    <source>
        <dbReference type="ARBA" id="ARBA00004656"/>
    </source>
</evidence>
<dbReference type="InterPro" id="IPR035969">
    <property type="entry name" value="Rab-GAP_TBC_sf"/>
</dbReference>
<reference evidence="8" key="1">
    <citation type="submission" date="2013-02" db="EMBL/GenBank/DDBJ databases">
        <authorList>
            <person name="Hughes D."/>
        </authorList>
    </citation>
    <scope>NUCLEOTIDE SEQUENCE</scope>
    <source>
        <strain>Durham</strain>
        <strain evidence="8">NC isolate 2 -- Noor lab</strain>
    </source>
</reference>
<evidence type="ECO:0000256" key="3">
    <source>
        <dbReference type="ARBA" id="ARBA00015455"/>
    </source>
</evidence>
<dbReference type="InterPro" id="IPR039842">
    <property type="entry name" value="TBC1D7"/>
</dbReference>
<dbReference type="GO" id="GO:0005829">
    <property type="term" value="C:cytosol"/>
    <property type="evidence" value="ECO:0007669"/>
    <property type="project" value="UniProtKB-SubCell"/>
</dbReference>
<dbReference type="GO" id="GO:0005765">
    <property type="term" value="C:lysosomal membrane"/>
    <property type="evidence" value="ECO:0007669"/>
    <property type="project" value="UniProtKB-SubCell"/>
</dbReference>
<name>T1H2S8_MEGSC</name>
<dbReference type="PANTHER" id="PTHR13530:SF3">
    <property type="entry name" value="TBC1 DOMAIN FAMILY MEMBER 7"/>
    <property type="match status" value="1"/>
</dbReference>
<proteinExistence type="predicted"/>
<evidence type="ECO:0000313" key="7">
    <source>
        <dbReference type="EnsemblMetazoa" id="MESCA010532-PA"/>
    </source>
</evidence>
<dbReference type="InterPro" id="IPR000195">
    <property type="entry name" value="Rab-GAP-TBC_dom"/>
</dbReference>
<dbReference type="Proteomes" id="UP000015102">
    <property type="component" value="Unassembled WGS sequence"/>
</dbReference>
<feature type="domain" description="Rab-GAP TBC" evidence="6">
    <location>
        <begin position="1"/>
        <end position="87"/>
    </location>
</feature>